<dbReference type="InterPro" id="IPR005814">
    <property type="entry name" value="Aminotrans_3"/>
</dbReference>
<dbReference type="OrthoDB" id="10261433at2759"/>
<protein>
    <recommendedName>
        <fullName evidence="6">Aminotransferase</fullName>
    </recommendedName>
</protein>
<accession>G8ZXS0</accession>
<dbReference type="InterPro" id="IPR015421">
    <property type="entry name" value="PyrdxlP-dep_Trfase_major"/>
</dbReference>
<comment type="similarity">
    <text evidence="1 3">Belongs to the class-III pyridoxal-phosphate-dependent aminotransferase family.</text>
</comment>
<name>G8ZXS0_TORDE</name>
<dbReference type="GO" id="GO:0005829">
    <property type="term" value="C:cytosol"/>
    <property type="evidence" value="ECO:0007669"/>
    <property type="project" value="TreeGrafter"/>
</dbReference>
<evidence type="ECO:0000256" key="3">
    <source>
        <dbReference type="RuleBase" id="RU003560"/>
    </source>
</evidence>
<dbReference type="InParanoid" id="G8ZXS0"/>
<dbReference type="HOGENOM" id="CLU_016922_4_0_1"/>
<keyword evidence="5" id="KW-1185">Reference proteome</keyword>
<dbReference type="Proteomes" id="UP000005627">
    <property type="component" value="Chromosome 7"/>
</dbReference>
<evidence type="ECO:0008006" key="6">
    <source>
        <dbReference type="Google" id="ProtNLM"/>
    </source>
</evidence>
<keyword evidence="2 3" id="KW-0663">Pyridoxal phosphate</keyword>
<sequence length="469" mass="51208">MTVTPVKSQVFQGYVGKEKAFAKNGKGIFMTIEKNGKEYRDVIDAVSGAAVASLGWGDPDVPEIVSEALKKHTYSYPGLVANEAAEKLAKFYIDNSPPGAFASALWTCSGSESNENALKIIRQYWLEKGQPKKTKVISRECSYHGFTLGAISIGNTPRGAPFKDLMINQEEVCLKMPRCWPYRDMKEGETEEEYSQRLLDVLEKMILDNDPETVSAVIVETLPGSSIGTPVPSKGYLKGIRDLCNKYDVVFMLDEVMCGTGRANPNGKLNCWENFLAPEDGPDIQTVGKTLGSGYVTIAGVLISPKILDAYVNGSGLILGAQTYHSHAFNCGTALGIQQKILQNGLTKNVFENGNLLGKKLQEALLDDPNNFVGDVRGLGGFWTIEFVKDKKTKEPFPPEKKVGPRFSDIALENGFNIMGVSGADNYGGNWDIALFGPSFIITKEEVDLLVERVVSAVHALTKQLRAEA</sequence>
<dbReference type="RefSeq" id="XP_003682898.1">
    <property type="nucleotide sequence ID" value="XM_003682850.1"/>
</dbReference>
<dbReference type="EMBL" id="HE616748">
    <property type="protein sequence ID" value="CCE93687.1"/>
    <property type="molecule type" value="Genomic_DNA"/>
</dbReference>
<dbReference type="Pfam" id="PF00202">
    <property type="entry name" value="Aminotran_3"/>
    <property type="match status" value="1"/>
</dbReference>
<dbReference type="AlphaFoldDB" id="G8ZXS0"/>
<evidence type="ECO:0000313" key="4">
    <source>
        <dbReference type="EMBL" id="CCE93687.1"/>
    </source>
</evidence>
<evidence type="ECO:0000256" key="2">
    <source>
        <dbReference type="ARBA" id="ARBA00022898"/>
    </source>
</evidence>
<dbReference type="GeneID" id="11504982"/>
<evidence type="ECO:0000256" key="1">
    <source>
        <dbReference type="ARBA" id="ARBA00008954"/>
    </source>
</evidence>
<gene>
    <name evidence="4" type="primary">TDEL0G03200</name>
    <name evidence="4" type="ORF">TDEL_0G03200</name>
</gene>
<dbReference type="GO" id="GO:0008483">
    <property type="term" value="F:transaminase activity"/>
    <property type="evidence" value="ECO:0007669"/>
    <property type="project" value="InterPro"/>
</dbReference>
<dbReference type="KEGG" id="tdl:TDEL_0G03200"/>
<dbReference type="eggNOG" id="KOG1404">
    <property type="taxonomic scope" value="Eukaryota"/>
</dbReference>
<dbReference type="InterPro" id="IPR015424">
    <property type="entry name" value="PyrdxlP-dep_Trfase"/>
</dbReference>
<dbReference type="Gene3D" id="3.40.640.10">
    <property type="entry name" value="Type I PLP-dependent aspartate aminotransferase-like (Major domain)"/>
    <property type="match status" value="1"/>
</dbReference>
<dbReference type="InterPro" id="IPR015422">
    <property type="entry name" value="PyrdxlP-dep_Trfase_small"/>
</dbReference>
<dbReference type="SUPFAM" id="SSF53383">
    <property type="entry name" value="PLP-dependent transferases"/>
    <property type="match status" value="1"/>
</dbReference>
<dbReference type="STRING" id="1076872.G8ZXS0"/>
<dbReference type="PANTHER" id="PTHR43094:SF1">
    <property type="entry name" value="AMINOTRANSFERASE CLASS-III"/>
    <property type="match status" value="1"/>
</dbReference>
<organism evidence="4 5">
    <name type="scientific">Torulaspora delbrueckii</name>
    <name type="common">Yeast</name>
    <name type="synonym">Candida colliculosa</name>
    <dbReference type="NCBI Taxonomy" id="4950"/>
    <lineage>
        <taxon>Eukaryota</taxon>
        <taxon>Fungi</taxon>
        <taxon>Dikarya</taxon>
        <taxon>Ascomycota</taxon>
        <taxon>Saccharomycotina</taxon>
        <taxon>Saccharomycetes</taxon>
        <taxon>Saccharomycetales</taxon>
        <taxon>Saccharomycetaceae</taxon>
        <taxon>Torulaspora</taxon>
    </lineage>
</organism>
<evidence type="ECO:0000313" key="5">
    <source>
        <dbReference type="Proteomes" id="UP000005627"/>
    </source>
</evidence>
<dbReference type="Gene3D" id="3.90.1150.10">
    <property type="entry name" value="Aspartate Aminotransferase, domain 1"/>
    <property type="match status" value="1"/>
</dbReference>
<dbReference type="PANTHER" id="PTHR43094">
    <property type="entry name" value="AMINOTRANSFERASE"/>
    <property type="match status" value="1"/>
</dbReference>
<dbReference type="CDD" id="cd00610">
    <property type="entry name" value="OAT_like"/>
    <property type="match status" value="1"/>
</dbReference>
<proteinExistence type="inferred from homology"/>
<reference evidence="4 5" key="1">
    <citation type="journal article" date="2011" name="Proc. Natl. Acad. Sci. U.S.A.">
        <title>Evolutionary erosion of yeast sex chromosomes by mating-type switching accidents.</title>
        <authorList>
            <person name="Gordon J.L."/>
            <person name="Armisen D."/>
            <person name="Proux-Wera E."/>
            <person name="Oheigeartaigh S.S."/>
            <person name="Byrne K.P."/>
            <person name="Wolfe K.H."/>
        </authorList>
    </citation>
    <scope>NUCLEOTIDE SEQUENCE [LARGE SCALE GENOMIC DNA]</scope>
    <source>
        <strain evidence="5">ATCC 10662 / CBS 1146 / NBRC 0425 / NCYC 2629 / NRRL Y-866</strain>
    </source>
</reference>
<dbReference type="GO" id="GO:0030170">
    <property type="term" value="F:pyridoxal phosphate binding"/>
    <property type="evidence" value="ECO:0007669"/>
    <property type="project" value="InterPro"/>
</dbReference>